<evidence type="ECO:0000313" key="2">
    <source>
        <dbReference type="EMBL" id="SDN63459.1"/>
    </source>
</evidence>
<organism evidence="2 3">
    <name type="scientific">Pseudomonas poae</name>
    <dbReference type="NCBI Taxonomy" id="200451"/>
    <lineage>
        <taxon>Bacteria</taxon>
        <taxon>Pseudomonadati</taxon>
        <taxon>Pseudomonadota</taxon>
        <taxon>Gammaproteobacteria</taxon>
        <taxon>Pseudomonadales</taxon>
        <taxon>Pseudomonadaceae</taxon>
        <taxon>Pseudomonas</taxon>
    </lineage>
</organism>
<dbReference type="EMBL" id="LT629706">
    <property type="protein sequence ID" value="SDN63459.1"/>
    <property type="molecule type" value="Genomic_DNA"/>
</dbReference>
<dbReference type="PANTHER" id="PTHR37024">
    <property type="entry name" value="TYPE VI SECRETION SYSTEM DUF2094 AND IMPA-RELATED DOMAIN PROTEIN"/>
    <property type="match status" value="1"/>
</dbReference>
<dbReference type="Pfam" id="PF16989">
    <property type="entry name" value="T6SS_VasJ"/>
    <property type="match status" value="1"/>
</dbReference>
<feature type="domain" description="ImpA N-terminal" evidence="1">
    <location>
        <begin position="18"/>
        <end position="127"/>
    </location>
</feature>
<keyword evidence="3" id="KW-1185">Reference proteome</keyword>
<dbReference type="PANTHER" id="PTHR37024:SF5">
    <property type="entry name" value="IMPA N-TERMINAL DOMAIN-CONTAINING PROTEIN"/>
    <property type="match status" value="1"/>
</dbReference>
<sequence length="516" mass="58932">MDYLNSLCESYLELARRPCSDASFAGNEVRFSSEYDALEAELAKMQSIHSESQPDWQKVIETSECVLGEHSKDLRVAVWLVWALYQRESFAGLLAGIGLLLHLCEQHWAVVYPLKLRTRRAAFGWLVLRLDPVFAKSVSVAGQQAVFHLLHEHLARLDECWSQHLGHDAPLLLSIRRQLSERLEPTAHGNPSPAALPHVMTNVKQVAALLKPEPAIENERDANKWLRTLQDQARPLCNWWLRQGAADLRALRLSRTLAWLSLTRYPDADNERTTTLRGPAGDKLKRCQERLAQGHHADLILEFDASLSSAMFWFDGLRMQWECLDALQANLAKTELEVSFALLLQRLPDLPEYRFYDGVPFADASTRDWIALHVARHLQTNQPLAQAKNVGAAPWETALQEGLPRLRKDGLKAVVGEFTQSLHAARSERDRFHWRLAQARLCVLAGKHELAKIQLEQLDDHLQHAGLERWEPDLALQVAQLLFRCCELLPQDQAVRERKEQTHRRLCHFDLEAVLE</sequence>
<proteinExistence type="predicted"/>
<dbReference type="InterPro" id="IPR010657">
    <property type="entry name" value="ImpA_N"/>
</dbReference>
<evidence type="ECO:0000313" key="3">
    <source>
        <dbReference type="Proteomes" id="UP000181903"/>
    </source>
</evidence>
<dbReference type="Pfam" id="PF06812">
    <property type="entry name" value="ImpA_N"/>
    <property type="match status" value="1"/>
</dbReference>
<dbReference type="NCBIfam" id="TIGR03362">
    <property type="entry name" value="VI_chp_7"/>
    <property type="match status" value="1"/>
</dbReference>
<name>A0ABY0RCH8_9PSED</name>
<gene>
    <name evidence="2" type="ORF">SAMN04490208_0942</name>
</gene>
<protein>
    <submittedName>
        <fullName evidence="2">Type VI secretion system protein VasJ</fullName>
    </submittedName>
</protein>
<dbReference type="Proteomes" id="UP000181903">
    <property type="component" value="Chromosome I"/>
</dbReference>
<accession>A0ABY0RCH8</accession>
<reference evidence="2 3" key="1">
    <citation type="submission" date="2016-10" db="EMBL/GenBank/DDBJ databases">
        <authorList>
            <person name="Varghese N."/>
            <person name="Submissions S."/>
        </authorList>
    </citation>
    <scope>NUCLEOTIDE SEQUENCE [LARGE SCALE GENOMIC DNA]</scope>
    <source>
        <strain evidence="2 3">BS2776</strain>
    </source>
</reference>
<dbReference type="InterPro" id="IPR017739">
    <property type="entry name" value="T6SS-assoc_VCA0119"/>
</dbReference>
<dbReference type="RefSeq" id="WP_169794347.1">
    <property type="nucleotide sequence ID" value="NZ_JYLI01000007.1"/>
</dbReference>
<evidence type="ECO:0000259" key="1">
    <source>
        <dbReference type="Pfam" id="PF06812"/>
    </source>
</evidence>